<protein>
    <recommendedName>
        <fullName evidence="3">DUF538 domain-containing protein</fullName>
    </recommendedName>
</protein>
<dbReference type="PANTHER" id="PTHR31676">
    <property type="entry name" value="T31J12.3 PROTEIN-RELATED"/>
    <property type="match status" value="1"/>
</dbReference>
<keyword evidence="2" id="KW-1185">Reference proteome</keyword>
<organism evidence="1 2">
    <name type="scientific">Tetracentron sinense</name>
    <name type="common">Spur-leaf</name>
    <dbReference type="NCBI Taxonomy" id="13715"/>
    <lineage>
        <taxon>Eukaryota</taxon>
        <taxon>Viridiplantae</taxon>
        <taxon>Streptophyta</taxon>
        <taxon>Embryophyta</taxon>
        <taxon>Tracheophyta</taxon>
        <taxon>Spermatophyta</taxon>
        <taxon>Magnoliopsida</taxon>
        <taxon>Trochodendrales</taxon>
        <taxon>Trochodendraceae</taxon>
        <taxon>Tetracentron</taxon>
    </lineage>
</organism>
<name>A0A835DME1_TETSI</name>
<evidence type="ECO:0008006" key="3">
    <source>
        <dbReference type="Google" id="ProtNLM"/>
    </source>
</evidence>
<dbReference type="EMBL" id="JABCRI010000003">
    <property type="protein sequence ID" value="KAF8408916.1"/>
    <property type="molecule type" value="Genomic_DNA"/>
</dbReference>
<dbReference type="AlphaFoldDB" id="A0A835DME1"/>
<accession>A0A835DME1</accession>
<dbReference type="OrthoDB" id="1885001at2759"/>
<reference evidence="1 2" key="1">
    <citation type="submission" date="2020-04" db="EMBL/GenBank/DDBJ databases">
        <title>Plant Genome Project.</title>
        <authorList>
            <person name="Zhang R.-G."/>
        </authorList>
    </citation>
    <scope>NUCLEOTIDE SEQUENCE [LARGE SCALE GENOMIC DNA]</scope>
    <source>
        <strain evidence="1">YNK0</strain>
        <tissue evidence="1">Leaf</tissue>
    </source>
</reference>
<dbReference type="Proteomes" id="UP000655225">
    <property type="component" value="Unassembled WGS sequence"/>
</dbReference>
<dbReference type="OMA" id="YTDPVIC"/>
<dbReference type="InterPro" id="IPR036758">
    <property type="entry name" value="At5g01610-like"/>
</dbReference>
<evidence type="ECO:0000313" key="2">
    <source>
        <dbReference type="Proteomes" id="UP000655225"/>
    </source>
</evidence>
<evidence type="ECO:0000313" key="1">
    <source>
        <dbReference type="EMBL" id="KAF8408916.1"/>
    </source>
</evidence>
<dbReference type="InterPro" id="IPR007493">
    <property type="entry name" value="DUF538"/>
</dbReference>
<comment type="caution">
    <text evidence="1">The sequence shown here is derived from an EMBL/GenBank/DDBJ whole genome shotgun (WGS) entry which is preliminary data.</text>
</comment>
<dbReference type="SUPFAM" id="SSF141562">
    <property type="entry name" value="At5g01610-like"/>
    <property type="match status" value="1"/>
</dbReference>
<dbReference type="Pfam" id="PF04398">
    <property type="entry name" value="DUF538"/>
    <property type="match status" value="1"/>
</dbReference>
<gene>
    <name evidence="1" type="ORF">HHK36_004986</name>
</gene>
<dbReference type="PANTHER" id="PTHR31676:SF7">
    <property type="entry name" value="DUF538 DOMAIN-CONTAINING PROTEIN"/>
    <property type="match status" value="1"/>
</dbReference>
<dbReference type="Gene3D" id="2.30.240.10">
    <property type="entry name" value="At5g01610-like"/>
    <property type="match status" value="1"/>
</dbReference>
<sequence>MASQAVQSCRENAEIYHGDAICKQKSLELLEELSLPKGLLPLDNLIEVGYNRTAGFVWLKQKNKKQHKFLRINRMVSYDTEVSAFVENRRMRKLTGVKSKELLFWVSLSDIYIDDPSSGKITFGSPTGLSRTFPISAFELEDEADDKSKN</sequence>
<proteinExistence type="predicted"/>